<dbReference type="InterPro" id="IPR004839">
    <property type="entry name" value="Aminotransferase_I/II_large"/>
</dbReference>
<dbReference type="InterPro" id="IPR004838">
    <property type="entry name" value="NHTrfase_class1_PyrdxlP-BS"/>
</dbReference>
<comment type="caution">
    <text evidence="8">The sequence shown here is derived from an EMBL/GenBank/DDBJ whole genome shotgun (WGS) entry which is preliminary data.</text>
</comment>
<dbReference type="AlphaFoldDB" id="A0A8J6JDU9"/>
<dbReference type="Gene3D" id="3.90.1150.10">
    <property type="entry name" value="Aspartate Aminotransferase, domain 1"/>
    <property type="match status" value="1"/>
</dbReference>
<keyword evidence="5" id="KW-0663">Pyridoxal phosphate</keyword>
<comment type="similarity">
    <text evidence="2 6">Belongs to the class-I pyridoxal-phosphate-dependent aminotransferase family.</text>
</comment>
<proteinExistence type="inferred from homology"/>
<sequence length="401" mass="45192">MNYDKILSQRIQEVQPSGIRRFFDILEEMKDAISLGVGEPDFVTPWHIRDAGIYSLEKGRTRYTSNAGLAELRREIASYLERRFSLRYDFASQIVVTVGGSEGIDLAIRCLVNPGDEVIVPVPSFVCYGPLVSMAGGTPVLVETRAEDEFRLTPELLKNAITPRTKAVVLPFPNNPTGAVMSHEDLEAVAQVLRGTDIMVLSDEIYAELTYDMHHTSIANIPDMYERTVLINGFSKSHAMTGWRMGYVCGPQPIIQQILKLHQFGIMSAPTMSQYAAVEAMRNGDRDIEKMRDEYDGRRRYLLEGLRRIGLQCFEPRGAFYLFPDIRSTGLSSDEFCERFLMEEKVAVISGSAFGPGGEGFIRCCYATSMKDIAEALTRMDNFLTNLKKKQDREKESSNRE</sequence>
<dbReference type="InterPro" id="IPR015421">
    <property type="entry name" value="PyrdxlP-dep_Trfase_major"/>
</dbReference>
<keyword evidence="4 6" id="KW-0808">Transferase</keyword>
<dbReference type="Proteomes" id="UP000607645">
    <property type="component" value="Unassembled WGS sequence"/>
</dbReference>
<dbReference type="RefSeq" id="WP_155148751.1">
    <property type="nucleotide sequence ID" value="NZ_JACOPQ010000009.1"/>
</dbReference>
<dbReference type="PANTHER" id="PTHR46383">
    <property type="entry name" value="ASPARTATE AMINOTRANSFERASE"/>
    <property type="match status" value="1"/>
</dbReference>
<name>A0A8J6JDU9_9FIRM</name>
<dbReference type="GO" id="GO:0030170">
    <property type="term" value="F:pyridoxal phosphate binding"/>
    <property type="evidence" value="ECO:0007669"/>
    <property type="project" value="InterPro"/>
</dbReference>
<evidence type="ECO:0000313" key="9">
    <source>
        <dbReference type="Proteomes" id="UP000607645"/>
    </source>
</evidence>
<evidence type="ECO:0000256" key="1">
    <source>
        <dbReference type="ARBA" id="ARBA00001933"/>
    </source>
</evidence>
<organism evidence="8 9">
    <name type="scientific">Lawsonibacter faecis</name>
    <dbReference type="NCBI Taxonomy" id="2763052"/>
    <lineage>
        <taxon>Bacteria</taxon>
        <taxon>Bacillati</taxon>
        <taxon>Bacillota</taxon>
        <taxon>Clostridia</taxon>
        <taxon>Eubacteriales</taxon>
        <taxon>Oscillospiraceae</taxon>
        <taxon>Lawsonibacter</taxon>
    </lineage>
</organism>
<dbReference type="PROSITE" id="PS00105">
    <property type="entry name" value="AA_TRANSFER_CLASS_1"/>
    <property type="match status" value="1"/>
</dbReference>
<dbReference type="Pfam" id="PF00155">
    <property type="entry name" value="Aminotran_1_2"/>
    <property type="match status" value="1"/>
</dbReference>
<keyword evidence="9" id="KW-1185">Reference proteome</keyword>
<dbReference type="GO" id="GO:0006520">
    <property type="term" value="P:amino acid metabolic process"/>
    <property type="evidence" value="ECO:0007669"/>
    <property type="project" value="InterPro"/>
</dbReference>
<dbReference type="EMBL" id="JACOPQ010000009">
    <property type="protein sequence ID" value="MBC5737711.1"/>
    <property type="molecule type" value="Genomic_DNA"/>
</dbReference>
<dbReference type="Gene3D" id="3.40.640.10">
    <property type="entry name" value="Type I PLP-dependent aspartate aminotransferase-like (Major domain)"/>
    <property type="match status" value="1"/>
</dbReference>
<dbReference type="SUPFAM" id="SSF53383">
    <property type="entry name" value="PLP-dependent transferases"/>
    <property type="match status" value="1"/>
</dbReference>
<evidence type="ECO:0000256" key="4">
    <source>
        <dbReference type="ARBA" id="ARBA00022679"/>
    </source>
</evidence>
<comment type="cofactor">
    <cofactor evidence="1 6">
        <name>pyridoxal 5'-phosphate</name>
        <dbReference type="ChEBI" id="CHEBI:597326"/>
    </cofactor>
</comment>
<dbReference type="InterPro" id="IPR015422">
    <property type="entry name" value="PyrdxlP-dep_Trfase_small"/>
</dbReference>
<evidence type="ECO:0000256" key="6">
    <source>
        <dbReference type="RuleBase" id="RU000481"/>
    </source>
</evidence>
<keyword evidence="3 6" id="KW-0032">Aminotransferase</keyword>
<dbReference type="PANTHER" id="PTHR46383:SF3">
    <property type="entry name" value="ASPARTATE AMINOTRANSFERASE-RELATED"/>
    <property type="match status" value="1"/>
</dbReference>
<dbReference type="InterPro" id="IPR015424">
    <property type="entry name" value="PyrdxlP-dep_Trfase"/>
</dbReference>
<evidence type="ECO:0000259" key="7">
    <source>
        <dbReference type="Pfam" id="PF00155"/>
    </source>
</evidence>
<evidence type="ECO:0000313" key="8">
    <source>
        <dbReference type="EMBL" id="MBC5737711.1"/>
    </source>
</evidence>
<dbReference type="CDD" id="cd00609">
    <property type="entry name" value="AAT_like"/>
    <property type="match status" value="1"/>
</dbReference>
<reference evidence="8" key="1">
    <citation type="submission" date="2020-08" db="EMBL/GenBank/DDBJ databases">
        <title>Genome public.</title>
        <authorList>
            <person name="Liu C."/>
            <person name="Sun Q."/>
        </authorList>
    </citation>
    <scope>NUCLEOTIDE SEQUENCE</scope>
    <source>
        <strain evidence="8">NSJ-52</strain>
    </source>
</reference>
<accession>A0A8J6JDU9</accession>
<feature type="domain" description="Aminotransferase class I/classII large" evidence="7">
    <location>
        <begin position="31"/>
        <end position="379"/>
    </location>
</feature>
<dbReference type="GO" id="GO:0008483">
    <property type="term" value="F:transaminase activity"/>
    <property type="evidence" value="ECO:0007669"/>
    <property type="project" value="UniProtKB-KW"/>
</dbReference>
<dbReference type="FunFam" id="3.40.640.10:FF:000033">
    <property type="entry name" value="Aspartate aminotransferase"/>
    <property type="match status" value="1"/>
</dbReference>
<dbReference type="InterPro" id="IPR050596">
    <property type="entry name" value="AspAT/PAT-like"/>
</dbReference>
<evidence type="ECO:0000256" key="5">
    <source>
        <dbReference type="ARBA" id="ARBA00022898"/>
    </source>
</evidence>
<protein>
    <recommendedName>
        <fullName evidence="6">Aminotransferase</fullName>
        <ecNumber evidence="6">2.6.1.-</ecNumber>
    </recommendedName>
</protein>
<gene>
    <name evidence="8" type="ORF">H8S62_11915</name>
</gene>
<evidence type="ECO:0000256" key="2">
    <source>
        <dbReference type="ARBA" id="ARBA00007441"/>
    </source>
</evidence>
<evidence type="ECO:0000256" key="3">
    <source>
        <dbReference type="ARBA" id="ARBA00022576"/>
    </source>
</evidence>
<dbReference type="EC" id="2.6.1.-" evidence="6"/>